<evidence type="ECO:0000259" key="2">
    <source>
        <dbReference type="Pfam" id="PF03184"/>
    </source>
</evidence>
<dbReference type="GO" id="GO:0003677">
    <property type="term" value="F:DNA binding"/>
    <property type="evidence" value="ECO:0007669"/>
    <property type="project" value="TreeGrafter"/>
</dbReference>
<dbReference type="EMBL" id="VCEA01000002">
    <property type="protein sequence ID" value="KAB0349110.1"/>
    <property type="molecule type" value="Genomic_DNA"/>
</dbReference>
<accession>A0A5N3VIH0</accession>
<proteinExistence type="predicted"/>
<dbReference type="PANTHER" id="PTHR19303:SF26">
    <property type="entry name" value="TIGGER TRANSPOSABLE ELEMENT-DERIVED PROTEIN 1"/>
    <property type="match status" value="1"/>
</dbReference>
<gene>
    <name evidence="3" type="ORF">FD754_013967</name>
</gene>
<evidence type="ECO:0000313" key="4">
    <source>
        <dbReference type="Proteomes" id="UP000326458"/>
    </source>
</evidence>
<protein>
    <recommendedName>
        <fullName evidence="2">DDE-1 domain-containing protein</fullName>
    </recommendedName>
</protein>
<dbReference type="GO" id="GO:0005634">
    <property type="term" value="C:nucleus"/>
    <property type="evidence" value="ECO:0007669"/>
    <property type="project" value="TreeGrafter"/>
</dbReference>
<dbReference type="AlphaFoldDB" id="A0A5N3VIH0"/>
<dbReference type="InterPro" id="IPR004875">
    <property type="entry name" value="DDE_SF_endonuclease_dom"/>
</dbReference>
<feature type="region of interest" description="Disordered" evidence="1">
    <location>
        <begin position="390"/>
        <end position="418"/>
    </location>
</feature>
<evidence type="ECO:0000256" key="1">
    <source>
        <dbReference type="SAM" id="MobiDB-lite"/>
    </source>
</evidence>
<feature type="compositionally biased region" description="Polar residues" evidence="1">
    <location>
        <begin position="396"/>
        <end position="413"/>
    </location>
</feature>
<sequence>LCEEGVFKAETGVKLVPLCQTVTQAVYAERVFFFFFPSWLSSLQSGLVAKMEKVFMLSIKGQTSHNIPLSQILIQSILTLTVFRSMRLQKGEEDPEEKFQSSRGWCWEDKAASAGVGAAASHPEDLAKEMNEAREEKPAPDFKAAKDRLTVLLGADAAGDLKFKPMLIYHSENPRAFKNHAKSTLPVLCKWNKKAWMTAHLFSSKYLLLIDNVPSHPRALLEMYNKINDIVMPGNITSIWQPMDQGIILTFRSLRNILHKVIAAIDSDSSDISGQSTIKSICDSWEEVQLLTLTRVLKKLISTLMDDFERFKPSVEEIVVDGMHITRKVEFKMEPKDTRGLLLMDEHGKWFIEIESTPGKDTMKIIEMTTQGLEYTINLLDKATAGFEEKLPQRPQPSATTTLISQQPSTSRQDCPEQKDFDLLTFVDG</sequence>
<organism evidence="3 4">
    <name type="scientific">Muntiacus muntjak</name>
    <name type="common">Barking deer</name>
    <name type="synonym">Indian muntjac</name>
    <dbReference type="NCBI Taxonomy" id="9888"/>
    <lineage>
        <taxon>Eukaryota</taxon>
        <taxon>Metazoa</taxon>
        <taxon>Chordata</taxon>
        <taxon>Craniata</taxon>
        <taxon>Vertebrata</taxon>
        <taxon>Euteleostomi</taxon>
        <taxon>Mammalia</taxon>
        <taxon>Eutheria</taxon>
        <taxon>Laurasiatheria</taxon>
        <taxon>Artiodactyla</taxon>
        <taxon>Ruminantia</taxon>
        <taxon>Pecora</taxon>
        <taxon>Cervidae</taxon>
        <taxon>Muntiacinae</taxon>
        <taxon>Muntiacus</taxon>
    </lineage>
</organism>
<evidence type="ECO:0000313" key="3">
    <source>
        <dbReference type="EMBL" id="KAB0349110.1"/>
    </source>
</evidence>
<keyword evidence="4" id="KW-1185">Reference proteome</keyword>
<comment type="caution">
    <text evidence="3">The sequence shown here is derived from an EMBL/GenBank/DDBJ whole genome shotgun (WGS) entry which is preliminary data.</text>
</comment>
<dbReference type="PANTHER" id="PTHR19303">
    <property type="entry name" value="TRANSPOSON"/>
    <property type="match status" value="1"/>
</dbReference>
<reference evidence="3 4" key="1">
    <citation type="submission" date="2019-06" db="EMBL/GenBank/DDBJ databases">
        <title>Discovery of a novel chromosome fission-fusion reversal in muntjac.</title>
        <authorList>
            <person name="Mudd A.B."/>
            <person name="Bredeson J.V."/>
            <person name="Baum R."/>
            <person name="Hockemeyer D."/>
            <person name="Rokhsar D.S."/>
        </authorList>
    </citation>
    <scope>NUCLEOTIDE SEQUENCE [LARGE SCALE GENOMIC DNA]</scope>
    <source>
        <strain evidence="3">UTSW_UCB_Mm</strain>
        <tissue evidence="3">Fibroblast cell line</tissue>
    </source>
</reference>
<dbReference type="InterPro" id="IPR050863">
    <property type="entry name" value="CenT-Element_Derived"/>
</dbReference>
<dbReference type="Proteomes" id="UP000326458">
    <property type="component" value="Unassembled WGS sequence"/>
</dbReference>
<name>A0A5N3VIH0_MUNMU</name>
<feature type="domain" description="DDE-1" evidence="2">
    <location>
        <begin position="146"/>
        <end position="294"/>
    </location>
</feature>
<dbReference type="Pfam" id="PF03184">
    <property type="entry name" value="DDE_1"/>
    <property type="match status" value="1"/>
</dbReference>
<feature type="non-terminal residue" evidence="3">
    <location>
        <position position="1"/>
    </location>
</feature>